<organism evidence="1 2">
    <name type="scientific">Myceligenerans salitolerans</name>
    <dbReference type="NCBI Taxonomy" id="1230528"/>
    <lineage>
        <taxon>Bacteria</taxon>
        <taxon>Bacillati</taxon>
        <taxon>Actinomycetota</taxon>
        <taxon>Actinomycetes</taxon>
        <taxon>Micrococcales</taxon>
        <taxon>Promicromonosporaceae</taxon>
        <taxon>Myceligenerans</taxon>
    </lineage>
</organism>
<dbReference type="PIRSF" id="PIRSF028754">
    <property type="entry name" value="UCP028754"/>
    <property type="match status" value="1"/>
</dbReference>
<evidence type="ECO:0000313" key="2">
    <source>
        <dbReference type="Proteomes" id="UP000664617"/>
    </source>
</evidence>
<protein>
    <submittedName>
        <fullName evidence="1">PAC2 family protein</fullName>
    </submittedName>
</protein>
<reference evidence="1 2" key="1">
    <citation type="submission" date="2021-03" db="EMBL/GenBank/DDBJ databases">
        <authorList>
            <person name="Xin L."/>
        </authorList>
    </citation>
    <scope>NUCLEOTIDE SEQUENCE [LARGE SCALE GENOMIC DNA]</scope>
    <source>
        <strain evidence="1 2">XHU 5031</strain>
    </source>
</reference>
<dbReference type="RefSeq" id="WP_207273400.1">
    <property type="nucleotide sequence ID" value="NZ_JAFMPK010000005.1"/>
</dbReference>
<dbReference type="InterPro" id="IPR019151">
    <property type="entry name" value="Proteasome_assmbl_chaperone_2"/>
</dbReference>
<name>A0ABS3I3A1_9MICO</name>
<keyword evidence="2" id="KW-1185">Reference proteome</keyword>
<sequence>MLDPQDIYEVDEAAVARTLGAHAPGDERLPGDDVAGAAPGSEVVERRGVARRGEGPVMVHSMRGFVDAGAAGEIAVEHLVGELTTERLVTFDIDQLLDYRSKRGTMTFDSDRWVGYDAPELAIDHVTDKEGTGFLLLHGAEPDLQWERVVAAVEQLVRRFDVSLAVGVHGIPMGVPHTRPMSLTAHATRSGLIEDYTSWFGSVKVPGSLAALLELRLGEAGHDALGFTMHVPHYLAQSHYPPAAVVALQHIERTTGLALGIGALDAAAVDARIEVEQQVAESGEIAAVVSALEEQYDAFSRSIGRPNLLAESAPLPTADELGAEFERFLAQQDGSGD</sequence>
<dbReference type="Gene3D" id="3.40.50.10900">
    <property type="entry name" value="PAC-like subunit"/>
    <property type="match status" value="1"/>
</dbReference>
<accession>A0ABS3I3A1</accession>
<dbReference type="SUPFAM" id="SSF159659">
    <property type="entry name" value="Cgl1923-like"/>
    <property type="match status" value="1"/>
</dbReference>
<evidence type="ECO:0000313" key="1">
    <source>
        <dbReference type="EMBL" id="MBO0607470.1"/>
    </source>
</evidence>
<dbReference type="Proteomes" id="UP000664617">
    <property type="component" value="Unassembled WGS sequence"/>
</dbReference>
<dbReference type="InterPro" id="IPR038389">
    <property type="entry name" value="PSMG2_sf"/>
</dbReference>
<dbReference type="EMBL" id="JAFMPK010000005">
    <property type="protein sequence ID" value="MBO0607470.1"/>
    <property type="molecule type" value="Genomic_DNA"/>
</dbReference>
<dbReference type="InterPro" id="IPR008492">
    <property type="entry name" value="Rv2714-like"/>
</dbReference>
<dbReference type="Gene3D" id="1.10.287.100">
    <property type="match status" value="1"/>
</dbReference>
<comment type="caution">
    <text evidence="1">The sequence shown here is derived from an EMBL/GenBank/DDBJ whole genome shotgun (WGS) entry which is preliminary data.</text>
</comment>
<proteinExistence type="predicted"/>
<dbReference type="Pfam" id="PF09754">
    <property type="entry name" value="PAC2"/>
    <property type="match status" value="1"/>
</dbReference>
<reference evidence="2" key="2">
    <citation type="submission" date="2023-07" db="EMBL/GenBank/DDBJ databases">
        <title>Myceligenerans salitolerans sp. nov., a halotolerant actinomycete isolated from a salt lake in Xinjiang, China.</title>
        <authorList>
            <person name="Guan T."/>
        </authorList>
    </citation>
    <scope>NUCLEOTIDE SEQUENCE [LARGE SCALE GENOMIC DNA]</scope>
    <source>
        <strain evidence="2">XHU 5031</strain>
    </source>
</reference>
<gene>
    <name evidence="1" type="ORF">J0911_00315</name>
</gene>